<protein>
    <submittedName>
        <fullName evidence="2">Uncharacterized protein</fullName>
    </submittedName>
</protein>
<feature type="transmembrane region" description="Helical" evidence="1">
    <location>
        <begin position="40"/>
        <end position="59"/>
    </location>
</feature>
<dbReference type="Proteomes" id="UP000562045">
    <property type="component" value="Unassembled WGS sequence"/>
</dbReference>
<dbReference type="AlphaFoldDB" id="A0A7Y9ZER9"/>
<keyword evidence="1" id="KW-0472">Membrane</keyword>
<organism evidence="2 3">
    <name type="scientific">Nocardioides aromaticivorans</name>
    <dbReference type="NCBI Taxonomy" id="200618"/>
    <lineage>
        <taxon>Bacteria</taxon>
        <taxon>Bacillati</taxon>
        <taxon>Actinomycetota</taxon>
        <taxon>Actinomycetes</taxon>
        <taxon>Propionibacteriales</taxon>
        <taxon>Nocardioidaceae</taxon>
        <taxon>Nocardioides</taxon>
    </lineage>
</organism>
<comment type="caution">
    <text evidence="2">The sequence shown here is derived from an EMBL/GenBank/DDBJ whole genome shotgun (WGS) entry which is preliminary data.</text>
</comment>
<keyword evidence="1" id="KW-0812">Transmembrane</keyword>
<accession>A0A7Y9ZER9</accession>
<name>A0A7Y9ZER9_9ACTN</name>
<evidence type="ECO:0000313" key="3">
    <source>
        <dbReference type="Proteomes" id="UP000562045"/>
    </source>
</evidence>
<feature type="transmembrane region" description="Helical" evidence="1">
    <location>
        <begin position="66"/>
        <end position="87"/>
    </location>
</feature>
<dbReference type="EMBL" id="JACBZM010000001">
    <property type="protein sequence ID" value="NYI43550.1"/>
    <property type="molecule type" value="Genomic_DNA"/>
</dbReference>
<evidence type="ECO:0000313" key="2">
    <source>
        <dbReference type="EMBL" id="NYI43550.1"/>
    </source>
</evidence>
<gene>
    <name evidence="2" type="ORF">BJ993_000630</name>
</gene>
<keyword evidence="1" id="KW-1133">Transmembrane helix</keyword>
<sequence length="181" mass="18467">MLSVRCAPRRRVALPATLGSLESVSALALAHVAAGGEMPQPLWLAAFGALVYAASLPVLRRRAGIGLVLPALVVAQVLGHAWLVALAPAAHAGHGHDGGLLLGLSPSMLAAHAVAAVVTGVMWAMRRRVVEVLVHWSDPGLLPVPAAQRGRVLPVVVRASGRLLEAVAPTRGPPAGLPATA</sequence>
<feature type="transmembrane region" description="Helical" evidence="1">
    <location>
        <begin position="107"/>
        <end position="125"/>
    </location>
</feature>
<evidence type="ECO:0000256" key="1">
    <source>
        <dbReference type="SAM" id="Phobius"/>
    </source>
</evidence>
<reference evidence="2 3" key="1">
    <citation type="submission" date="2020-07" db="EMBL/GenBank/DDBJ databases">
        <title>Sequencing the genomes of 1000 actinobacteria strains.</title>
        <authorList>
            <person name="Klenk H.-P."/>
        </authorList>
    </citation>
    <scope>NUCLEOTIDE SEQUENCE [LARGE SCALE GENOMIC DNA]</scope>
    <source>
        <strain evidence="2 3">DSM 15131</strain>
    </source>
</reference>
<dbReference type="RefSeq" id="WP_179647702.1">
    <property type="nucleotide sequence ID" value="NZ_JACBZM010000001.1"/>
</dbReference>
<proteinExistence type="predicted"/>